<dbReference type="SUPFAM" id="SSF47473">
    <property type="entry name" value="EF-hand"/>
    <property type="match status" value="1"/>
</dbReference>
<dbReference type="EMBL" id="QEAP01000063">
    <property type="protein sequence ID" value="TPX75921.1"/>
    <property type="molecule type" value="Genomic_DNA"/>
</dbReference>
<dbReference type="Pfam" id="PF13499">
    <property type="entry name" value="EF-hand_7"/>
    <property type="match status" value="1"/>
</dbReference>
<evidence type="ECO:0000313" key="10">
    <source>
        <dbReference type="EMBL" id="TPX75921.1"/>
    </source>
</evidence>
<evidence type="ECO:0000256" key="2">
    <source>
        <dbReference type="ARBA" id="ARBA00022737"/>
    </source>
</evidence>
<dbReference type="GO" id="GO:0005509">
    <property type="term" value="F:calcium ion binding"/>
    <property type="evidence" value="ECO:0007669"/>
    <property type="project" value="InterPro"/>
</dbReference>
<comment type="subunit">
    <text evidence="5">Composed of a catalytic subunit (A) and a regulatory subunit (B).</text>
</comment>
<sequence>MGQSESSLQLTAEEIQEMREYTNLSEPQIKRLYTRFRQLDKNKTGVITADEMIAIPEFAMNPLALRMIAVFDSEERGEINFRQFLGWLSVFAKGAGRDQKLAFAFRVYDVDSDGLISFDDLQTILKLMVGKNLPQNEVDQLVRQTILDADTIDRDGSISFDEFKRAVFSADLEQSFSIDF</sequence>
<dbReference type="AlphaFoldDB" id="A0A507FHL4"/>
<evidence type="ECO:0000256" key="1">
    <source>
        <dbReference type="ARBA" id="ARBA00022723"/>
    </source>
</evidence>
<dbReference type="Pfam" id="PF13202">
    <property type="entry name" value="EF-hand_5"/>
    <property type="match status" value="1"/>
</dbReference>
<evidence type="ECO:0000259" key="9">
    <source>
        <dbReference type="PROSITE" id="PS50222"/>
    </source>
</evidence>
<dbReference type="Proteomes" id="UP000320333">
    <property type="component" value="Unassembled WGS sequence"/>
</dbReference>
<comment type="caution">
    <text evidence="10">The sequence shown here is derived from an EMBL/GenBank/DDBJ whole genome shotgun (WGS) entry which is preliminary data.</text>
</comment>
<keyword evidence="1" id="KW-0479">Metal-binding</keyword>
<dbReference type="SMART" id="SM00054">
    <property type="entry name" value="EFh"/>
    <property type="match status" value="4"/>
</dbReference>
<evidence type="ECO:0000256" key="5">
    <source>
        <dbReference type="ARBA" id="ARBA00023792"/>
    </source>
</evidence>
<feature type="domain" description="EF-hand" evidence="9">
    <location>
        <begin position="27"/>
        <end position="62"/>
    </location>
</feature>
<feature type="domain" description="EF-hand" evidence="9">
    <location>
        <begin position="96"/>
        <end position="131"/>
    </location>
</feature>
<evidence type="ECO:0000313" key="11">
    <source>
        <dbReference type="Proteomes" id="UP000320333"/>
    </source>
</evidence>
<keyword evidence="11" id="KW-1185">Reference proteome</keyword>
<keyword evidence="3" id="KW-0106">Calcium</keyword>
<dbReference type="PANTHER" id="PTHR45942">
    <property type="entry name" value="PROTEIN PHOSPATASE 3 REGULATORY SUBUNIT B ALPHA ISOFORM TYPE 1"/>
    <property type="match status" value="1"/>
</dbReference>
<dbReference type="InterPro" id="IPR011992">
    <property type="entry name" value="EF-hand-dom_pair"/>
</dbReference>
<keyword evidence="2" id="KW-0677">Repeat</keyword>
<dbReference type="PROSITE" id="PS00018">
    <property type="entry name" value="EF_HAND_1"/>
    <property type="match status" value="2"/>
</dbReference>
<comment type="similarity">
    <text evidence="4">Belongs to the calcineurin regulatory subunit family.</text>
</comment>
<dbReference type="InterPro" id="IPR002048">
    <property type="entry name" value="EF_hand_dom"/>
</dbReference>
<evidence type="ECO:0000256" key="3">
    <source>
        <dbReference type="ARBA" id="ARBA00022837"/>
    </source>
</evidence>
<accession>A0A507FHL4</accession>
<dbReference type="PROSITE" id="PS50222">
    <property type="entry name" value="EF_HAND_2"/>
    <property type="match status" value="3"/>
</dbReference>
<evidence type="ECO:0000256" key="8">
    <source>
        <dbReference type="ARBA" id="ARBA00032848"/>
    </source>
</evidence>
<dbReference type="STRING" id="246404.A0A507FHL4"/>
<feature type="domain" description="EF-hand" evidence="9">
    <location>
        <begin position="153"/>
        <end position="173"/>
    </location>
</feature>
<protein>
    <recommendedName>
        <fullName evidence="6">Calcineurin subunit B</fullName>
    </recommendedName>
    <alternativeName>
        <fullName evidence="7">Calcineurin regulatory subunit</fullName>
    </alternativeName>
    <alternativeName>
        <fullName evidence="8">Protein phosphatase 2B regulatory subunit</fullName>
    </alternativeName>
</protein>
<organism evidence="10 11">
    <name type="scientific">Chytriomyces confervae</name>
    <dbReference type="NCBI Taxonomy" id="246404"/>
    <lineage>
        <taxon>Eukaryota</taxon>
        <taxon>Fungi</taxon>
        <taxon>Fungi incertae sedis</taxon>
        <taxon>Chytridiomycota</taxon>
        <taxon>Chytridiomycota incertae sedis</taxon>
        <taxon>Chytridiomycetes</taxon>
        <taxon>Chytridiales</taxon>
        <taxon>Chytriomycetaceae</taxon>
        <taxon>Chytriomyces</taxon>
    </lineage>
</organism>
<name>A0A507FHL4_9FUNG</name>
<evidence type="ECO:0000256" key="6">
    <source>
        <dbReference type="ARBA" id="ARBA00023832"/>
    </source>
</evidence>
<dbReference type="Gene3D" id="1.10.238.10">
    <property type="entry name" value="EF-hand"/>
    <property type="match status" value="1"/>
</dbReference>
<gene>
    <name evidence="10" type="ORF">CcCBS67573_g02782</name>
</gene>
<reference evidence="10 11" key="1">
    <citation type="journal article" date="2019" name="Sci. Rep.">
        <title>Comparative genomics of chytrid fungi reveal insights into the obligate biotrophic and pathogenic lifestyle of Synchytrium endobioticum.</title>
        <authorList>
            <person name="van de Vossenberg B.T.L.H."/>
            <person name="Warris S."/>
            <person name="Nguyen H.D.T."/>
            <person name="van Gent-Pelzer M.P.E."/>
            <person name="Joly D.L."/>
            <person name="van de Geest H.C."/>
            <person name="Bonants P.J.M."/>
            <person name="Smith D.S."/>
            <person name="Levesque C.A."/>
            <person name="van der Lee T.A.J."/>
        </authorList>
    </citation>
    <scope>NUCLEOTIDE SEQUENCE [LARGE SCALE GENOMIC DNA]</scope>
    <source>
        <strain evidence="10 11">CBS 675.73</strain>
    </source>
</reference>
<dbReference type="InterPro" id="IPR018247">
    <property type="entry name" value="EF_Hand_1_Ca_BS"/>
</dbReference>
<proteinExistence type="inferred from homology"/>
<evidence type="ECO:0000256" key="4">
    <source>
        <dbReference type="ARBA" id="ARBA00023774"/>
    </source>
</evidence>
<dbReference type="FunFam" id="1.10.238.10:FF:000001">
    <property type="entry name" value="Calmodulin 1"/>
    <property type="match status" value="1"/>
</dbReference>
<dbReference type="OrthoDB" id="191686at2759"/>
<evidence type="ECO:0000256" key="7">
    <source>
        <dbReference type="ARBA" id="ARBA00031295"/>
    </source>
</evidence>